<keyword evidence="3" id="KW-1185">Reference proteome</keyword>
<reference evidence="2 3" key="1">
    <citation type="submission" date="2010-04" db="EMBL/GenBank/DDBJ databases">
        <authorList>
            <person name="Muzny D."/>
            <person name="Qin X."/>
            <person name="Deng J."/>
            <person name="Jiang H."/>
            <person name="Liu Y."/>
            <person name="Qu J."/>
            <person name="Song X.-Z."/>
            <person name="Zhang L."/>
            <person name="Thornton R."/>
            <person name="Coyle M."/>
            <person name="Francisco L."/>
            <person name="Jackson L."/>
            <person name="Javaid M."/>
            <person name="Korchina V."/>
            <person name="Kovar C."/>
            <person name="Mata R."/>
            <person name="Mathew T."/>
            <person name="Ngo R."/>
            <person name="Nguyen L."/>
            <person name="Nguyen N."/>
            <person name="Okwuonu G."/>
            <person name="Ongeri F."/>
            <person name="Pham C."/>
            <person name="Simmons D."/>
            <person name="Wilczek-Boney K."/>
            <person name="Hale W."/>
            <person name="Jakkamsetti A."/>
            <person name="Pham P."/>
            <person name="Ruth R."/>
            <person name="San Lucas F."/>
            <person name="Warren J."/>
            <person name="Zhang J."/>
            <person name="Zhao Z."/>
            <person name="Zhou C."/>
            <person name="Zhu D."/>
            <person name="Lee S."/>
            <person name="Bess C."/>
            <person name="Blankenburg K."/>
            <person name="Forbes L."/>
            <person name="Fu Q."/>
            <person name="Gubbala S."/>
            <person name="Hirani K."/>
            <person name="Jayaseelan J.C."/>
            <person name="Lara F."/>
            <person name="Munidasa M."/>
            <person name="Palculict T."/>
            <person name="Patil S."/>
            <person name="Pu L.-L."/>
            <person name="Saada N."/>
            <person name="Tang L."/>
            <person name="Weissenberger G."/>
            <person name="Zhu Y."/>
            <person name="Hemphill L."/>
            <person name="Shang Y."/>
            <person name="Youmans B."/>
            <person name="Ayvaz T."/>
            <person name="Ross M."/>
            <person name="Santibanez J."/>
            <person name="Aqrawi P."/>
            <person name="Gross S."/>
            <person name="Joshi V."/>
            <person name="Fowler G."/>
            <person name="Nazareth L."/>
            <person name="Reid J."/>
            <person name="Worley K."/>
            <person name="Petrosino J."/>
            <person name="Highlander S."/>
            <person name="Gibbs R."/>
        </authorList>
    </citation>
    <scope>NUCLEOTIDE SEQUENCE [LARGE SCALE GENOMIC DNA]</scope>
    <source>
        <strain evidence="2 3">ATCC BAA-614</strain>
    </source>
</reference>
<sequence>MAGDSEHILLNAYAAKRCPVRVQNNYSPLVPTLNWVPSPEIQARLDAGLTFERKVFDELAALHPAAITVAAQLAKADAIAATVDAMESGAPLVLGGWLPDDVAGGRTGRPDLLIRVAGGYLPADVKHHATVEPRKTTTAVLSAPKSPDRRRKASGWTATSHRYEDGMQLAHYTRMLQACDHHPGPELLWGAVLGTSAVAVTAGDSPGLVFVWHDLQEPLFQTFSRSQGKKRRSLLERYDHEQGFRLKVAENACRITGSDADPTPLVEPIGQEECRTCPYEQWCADQMGREDPSVAITIGRLGTREWLTLRSMGVTTTEALSTVDPDDPTFFDEYVVEVTHLSPENARKRLAAAVERAEMICRGVDLKRNGDGPVEVPVADVEIDLDVEYDLNNRVYMWGVRVRRGTDESSARYISDFTDWEPLDDQAERALAARFAAWLRAQRTAVESAGETLRVFHWSHPEWSKLNSILGTAEVDDLTNSDTGVFVDVEKVFAANFMSLRGSSIKKVAPLFGFEWRVDDPGGAVSQTYLAQVHTSTEPNDIAAAKQWLLSYNEDDTAAMAAIRDGMRTWRPSD</sequence>
<dbReference type="EMBL" id="ADNV01000199">
    <property type="protein sequence ID" value="EFG77971.1"/>
    <property type="molecule type" value="Genomic_DNA"/>
</dbReference>
<name>D5P7F6_9MYCO</name>
<evidence type="ECO:0000259" key="1">
    <source>
        <dbReference type="Pfam" id="PF13482"/>
    </source>
</evidence>
<dbReference type="InterPro" id="IPR038720">
    <property type="entry name" value="YprB_RNase_H-like_dom"/>
</dbReference>
<dbReference type="Pfam" id="PF13482">
    <property type="entry name" value="RNase_H_2"/>
    <property type="match status" value="1"/>
</dbReference>
<feature type="domain" description="YprB ribonuclease H-like" evidence="1">
    <location>
        <begin position="392"/>
        <end position="565"/>
    </location>
</feature>
<evidence type="ECO:0000313" key="2">
    <source>
        <dbReference type="EMBL" id="EFG77971.1"/>
    </source>
</evidence>
<dbReference type="Proteomes" id="UP000003653">
    <property type="component" value="Unassembled WGS sequence"/>
</dbReference>
<organism evidence="2 3">
    <name type="scientific">Mycobacterium parascrofulaceum ATCC BAA-614</name>
    <dbReference type="NCBI Taxonomy" id="525368"/>
    <lineage>
        <taxon>Bacteria</taxon>
        <taxon>Bacillati</taxon>
        <taxon>Actinomycetota</taxon>
        <taxon>Actinomycetes</taxon>
        <taxon>Mycobacteriales</taxon>
        <taxon>Mycobacteriaceae</taxon>
        <taxon>Mycobacterium</taxon>
        <taxon>Mycobacterium simiae complex</taxon>
    </lineage>
</organism>
<proteinExistence type="predicted"/>
<gene>
    <name evidence="2" type="ORF">HMPREF0591_2100</name>
</gene>
<evidence type="ECO:0000313" key="3">
    <source>
        <dbReference type="Proteomes" id="UP000003653"/>
    </source>
</evidence>
<dbReference type="RefSeq" id="WP_007170967.1">
    <property type="nucleotide sequence ID" value="NZ_GG770557.1"/>
</dbReference>
<protein>
    <submittedName>
        <fullName evidence="2">Nuclease, RecB family</fullName>
    </submittedName>
</protein>
<dbReference type="HOGENOM" id="CLU_025496_0_0_11"/>
<dbReference type="eggNOG" id="COG2251">
    <property type="taxonomic scope" value="Bacteria"/>
</dbReference>
<comment type="caution">
    <text evidence="2">The sequence shown here is derived from an EMBL/GenBank/DDBJ whole genome shotgun (WGS) entry which is preliminary data.</text>
</comment>
<dbReference type="AlphaFoldDB" id="D5P7F6"/>
<accession>D5P7F6</accession>